<sequence length="37" mass="4605">MHFSYFFSKNMAFLHIFLQKVNIFRIFTLKTFTKQET</sequence>
<dbReference type="Proteomes" id="UP000002214">
    <property type="component" value="Chromosome"/>
</dbReference>
<evidence type="ECO:0000313" key="1">
    <source>
        <dbReference type="EMBL" id="ACJ80511.1"/>
    </source>
</evidence>
<gene>
    <name evidence="1" type="ordered locus">BCAH187_A1502</name>
</gene>
<reference evidence="1 2" key="1">
    <citation type="submission" date="2008-10" db="EMBL/GenBank/DDBJ databases">
        <title>Genome sequence of Bacillus cereus AH187.</title>
        <authorList>
            <person name="Dodson R.J."/>
            <person name="Durkin A.S."/>
            <person name="Rosovitz M.J."/>
            <person name="Rasko D.A."/>
            <person name="Kolsto A.B."/>
            <person name="Okstad O.A."/>
            <person name="Ravel J."/>
            <person name="Sutton G."/>
        </authorList>
    </citation>
    <scope>NUCLEOTIDE SEQUENCE [LARGE SCALE GENOMIC DNA]</scope>
    <source>
        <strain evidence="1 2">AH187</strain>
    </source>
</reference>
<dbReference type="EMBL" id="CP001177">
    <property type="protein sequence ID" value="ACJ80511.1"/>
    <property type="molecule type" value="Genomic_DNA"/>
</dbReference>
<dbReference type="AlphaFoldDB" id="B7HK68"/>
<dbReference type="KEGG" id="bcr:BCAH187_A1502"/>
<name>B7HK68_BACC7</name>
<proteinExistence type="predicted"/>
<dbReference type="HOGENOM" id="CLU_220186_0_0_9"/>
<organism evidence="1 2">
    <name type="scientific">Bacillus cereus (strain AH187)</name>
    <dbReference type="NCBI Taxonomy" id="405534"/>
    <lineage>
        <taxon>Bacteria</taxon>
        <taxon>Bacillati</taxon>
        <taxon>Bacillota</taxon>
        <taxon>Bacilli</taxon>
        <taxon>Bacillales</taxon>
        <taxon>Bacillaceae</taxon>
        <taxon>Bacillus</taxon>
        <taxon>Bacillus cereus group</taxon>
    </lineage>
</organism>
<protein>
    <submittedName>
        <fullName evidence="1">Uncharacterized protein</fullName>
    </submittedName>
</protein>
<accession>B7HK68</accession>
<evidence type="ECO:0000313" key="2">
    <source>
        <dbReference type="Proteomes" id="UP000002214"/>
    </source>
</evidence>